<feature type="compositionally biased region" description="Low complexity" evidence="1">
    <location>
        <begin position="38"/>
        <end position="52"/>
    </location>
</feature>
<evidence type="ECO:0000313" key="4">
    <source>
        <dbReference type="Proteomes" id="UP000450676"/>
    </source>
</evidence>
<dbReference type="InterPro" id="IPR043764">
    <property type="entry name" value="DUF5710"/>
</dbReference>
<dbReference type="Proteomes" id="UP000450676">
    <property type="component" value="Unassembled WGS sequence"/>
</dbReference>
<accession>A0A7X4H7V8</accession>
<reference evidence="3 4" key="1">
    <citation type="submission" date="2019-12" db="EMBL/GenBank/DDBJ databases">
        <title>Novel species isolated from a subtropical stream in China.</title>
        <authorList>
            <person name="Lu H."/>
        </authorList>
    </citation>
    <scope>NUCLEOTIDE SEQUENCE [LARGE SCALE GENOMIC DNA]</scope>
    <source>
        <strain evidence="3 4">FT127W</strain>
    </source>
</reference>
<protein>
    <recommendedName>
        <fullName evidence="2">DUF5710 domain-containing protein</fullName>
    </recommendedName>
</protein>
<dbReference type="RefSeq" id="WP_187358584.1">
    <property type="nucleotide sequence ID" value="NZ_CP086370.1"/>
</dbReference>
<dbReference type="AlphaFoldDB" id="A0A7X4H7V8"/>
<organism evidence="3 4">
    <name type="scientific">Pseudoduganella aquatica</name>
    <dbReference type="NCBI Taxonomy" id="2660641"/>
    <lineage>
        <taxon>Bacteria</taxon>
        <taxon>Pseudomonadati</taxon>
        <taxon>Pseudomonadota</taxon>
        <taxon>Betaproteobacteria</taxon>
        <taxon>Burkholderiales</taxon>
        <taxon>Oxalobacteraceae</taxon>
        <taxon>Telluria group</taxon>
        <taxon>Pseudoduganella</taxon>
    </lineage>
</organism>
<proteinExistence type="predicted"/>
<gene>
    <name evidence="3" type="ORF">GTP77_00280</name>
</gene>
<dbReference type="EMBL" id="WWCU01000001">
    <property type="protein sequence ID" value="MYN05768.1"/>
    <property type="molecule type" value="Genomic_DNA"/>
</dbReference>
<dbReference type="Pfam" id="PF18974">
    <property type="entry name" value="DUF5710"/>
    <property type="match status" value="1"/>
</dbReference>
<evidence type="ECO:0000313" key="3">
    <source>
        <dbReference type="EMBL" id="MYN05768.1"/>
    </source>
</evidence>
<feature type="domain" description="DUF5710" evidence="2">
    <location>
        <begin position="68"/>
        <end position="108"/>
    </location>
</feature>
<sequence>MTSTPPFDPPYKASTVLEDGSVKWMEVRADGSMVETSAPAAAMPEAGSAPAPRSGQPAPSSQSGRAVTVLNVPFAEKEEAKQLGARWDPKRRKWYVPAGVDAAPFARWTA</sequence>
<feature type="region of interest" description="Disordered" evidence="1">
    <location>
        <begin position="35"/>
        <end position="66"/>
    </location>
</feature>
<evidence type="ECO:0000256" key="1">
    <source>
        <dbReference type="SAM" id="MobiDB-lite"/>
    </source>
</evidence>
<keyword evidence="4" id="KW-1185">Reference proteome</keyword>
<evidence type="ECO:0000259" key="2">
    <source>
        <dbReference type="Pfam" id="PF18974"/>
    </source>
</evidence>
<comment type="caution">
    <text evidence="3">The sequence shown here is derived from an EMBL/GenBank/DDBJ whole genome shotgun (WGS) entry which is preliminary data.</text>
</comment>
<name>A0A7X4H7V8_9BURK</name>